<dbReference type="PANTHER" id="PTHR48061:SF2">
    <property type="entry name" value="RECEPTOR LIKE PROTEIN 30-LIKE"/>
    <property type="match status" value="1"/>
</dbReference>
<dbReference type="InterPro" id="IPR001611">
    <property type="entry name" value="Leu-rich_rpt"/>
</dbReference>
<protein>
    <recommendedName>
        <fullName evidence="13">Leucine-rich repeat-containing N-terminal plant-type domain-containing protein</fullName>
    </recommendedName>
</protein>
<keyword evidence="6 12" id="KW-0732">Signal</keyword>
<organism evidence="14">
    <name type="scientific">Salvia splendens</name>
    <name type="common">Scarlet sage</name>
    <dbReference type="NCBI Taxonomy" id="180675"/>
    <lineage>
        <taxon>Eukaryota</taxon>
        <taxon>Viridiplantae</taxon>
        <taxon>Streptophyta</taxon>
        <taxon>Embryophyta</taxon>
        <taxon>Tracheophyta</taxon>
        <taxon>Spermatophyta</taxon>
        <taxon>Magnoliopsida</taxon>
        <taxon>eudicotyledons</taxon>
        <taxon>Gunneridae</taxon>
        <taxon>Pentapetalae</taxon>
        <taxon>asterids</taxon>
        <taxon>lamiids</taxon>
        <taxon>Lamiales</taxon>
        <taxon>Lamiaceae</taxon>
        <taxon>Nepetoideae</taxon>
        <taxon>Mentheae</taxon>
        <taxon>Salviinae</taxon>
        <taxon>Salvia</taxon>
        <taxon>Salvia subgen. Calosphace</taxon>
        <taxon>core Calosphace</taxon>
    </lineage>
</organism>
<dbReference type="FunFam" id="3.80.10.10:FF:000095">
    <property type="entry name" value="LRR receptor-like serine/threonine-protein kinase GSO1"/>
    <property type="match status" value="1"/>
</dbReference>
<evidence type="ECO:0000256" key="3">
    <source>
        <dbReference type="ARBA" id="ARBA00022475"/>
    </source>
</evidence>
<keyword evidence="10" id="KW-0325">Glycoprotein</keyword>
<reference evidence="14" key="1">
    <citation type="submission" date="2018-01" db="EMBL/GenBank/DDBJ databases">
        <authorList>
            <person name="Mao J.F."/>
        </authorList>
    </citation>
    <scope>NUCLEOTIDE SEQUENCE</scope>
    <source>
        <strain evidence="14">Huo1</strain>
        <tissue evidence="14">Leaf</tissue>
    </source>
</reference>
<dbReference type="GO" id="GO:0005886">
    <property type="term" value="C:plasma membrane"/>
    <property type="evidence" value="ECO:0007669"/>
    <property type="project" value="UniProtKB-SubCell"/>
</dbReference>
<evidence type="ECO:0000256" key="10">
    <source>
        <dbReference type="ARBA" id="ARBA00023180"/>
    </source>
</evidence>
<gene>
    <name evidence="14" type="ORF">SASPL_136848</name>
</gene>
<dbReference type="AlphaFoldDB" id="A0A8X8X2Q6"/>
<dbReference type="Pfam" id="PF08263">
    <property type="entry name" value="LRRNT_2"/>
    <property type="match status" value="1"/>
</dbReference>
<feature type="chain" id="PRO_5036450117" description="Leucine-rich repeat-containing N-terminal plant-type domain-containing protein" evidence="12">
    <location>
        <begin position="22"/>
        <end position="870"/>
    </location>
</feature>
<comment type="subcellular location">
    <subcellularLocation>
        <location evidence="1">Cell membrane</location>
        <topology evidence="1">Single-pass type I membrane protein</topology>
    </subcellularLocation>
</comment>
<evidence type="ECO:0000256" key="1">
    <source>
        <dbReference type="ARBA" id="ARBA00004251"/>
    </source>
</evidence>
<keyword evidence="9 11" id="KW-0472">Membrane</keyword>
<feature type="transmembrane region" description="Helical" evidence="11">
    <location>
        <begin position="809"/>
        <end position="830"/>
    </location>
</feature>
<evidence type="ECO:0000256" key="8">
    <source>
        <dbReference type="ARBA" id="ARBA00022989"/>
    </source>
</evidence>
<dbReference type="GO" id="GO:0051707">
    <property type="term" value="P:response to other organism"/>
    <property type="evidence" value="ECO:0007669"/>
    <property type="project" value="UniProtKB-ARBA"/>
</dbReference>
<keyword evidence="15" id="KW-1185">Reference proteome</keyword>
<keyword evidence="4" id="KW-0433">Leucine-rich repeat</keyword>
<dbReference type="FunFam" id="3.80.10.10:FF:000111">
    <property type="entry name" value="LRR receptor-like serine/threonine-protein kinase ERECTA"/>
    <property type="match status" value="1"/>
</dbReference>
<keyword evidence="7" id="KW-0677">Repeat</keyword>
<dbReference type="OrthoDB" id="442066at2759"/>
<evidence type="ECO:0000259" key="13">
    <source>
        <dbReference type="Pfam" id="PF08263"/>
    </source>
</evidence>
<dbReference type="InterPro" id="IPR046956">
    <property type="entry name" value="RLP23-like"/>
</dbReference>
<comment type="caution">
    <text evidence="14">The sequence shown here is derived from an EMBL/GenBank/DDBJ whole genome shotgun (WGS) entry which is preliminary data.</text>
</comment>
<evidence type="ECO:0000256" key="9">
    <source>
        <dbReference type="ARBA" id="ARBA00023136"/>
    </source>
</evidence>
<feature type="signal peptide" evidence="12">
    <location>
        <begin position="1"/>
        <end position="21"/>
    </location>
</feature>
<dbReference type="PANTHER" id="PTHR48061">
    <property type="entry name" value="LEUCINE-RICH REPEAT RECEPTOR PROTEIN KINASE EMS1-LIKE-RELATED"/>
    <property type="match status" value="1"/>
</dbReference>
<reference evidence="14" key="2">
    <citation type="submission" date="2020-08" db="EMBL/GenBank/DDBJ databases">
        <title>Plant Genome Project.</title>
        <authorList>
            <person name="Zhang R.-G."/>
        </authorList>
    </citation>
    <scope>NUCLEOTIDE SEQUENCE</scope>
    <source>
        <strain evidence="14">Huo1</strain>
        <tissue evidence="14">Leaf</tissue>
    </source>
</reference>
<dbReference type="GO" id="GO:0006952">
    <property type="term" value="P:defense response"/>
    <property type="evidence" value="ECO:0007669"/>
    <property type="project" value="UniProtKB-ARBA"/>
</dbReference>
<evidence type="ECO:0000256" key="11">
    <source>
        <dbReference type="SAM" id="Phobius"/>
    </source>
</evidence>
<dbReference type="Pfam" id="PF13855">
    <property type="entry name" value="LRR_8"/>
    <property type="match status" value="1"/>
</dbReference>
<keyword evidence="5 11" id="KW-0812">Transmembrane</keyword>
<evidence type="ECO:0000256" key="6">
    <source>
        <dbReference type="ARBA" id="ARBA00022729"/>
    </source>
</evidence>
<evidence type="ECO:0000256" key="12">
    <source>
        <dbReference type="SAM" id="SignalP"/>
    </source>
</evidence>
<accession>A0A8X8X2Q6</accession>
<dbReference type="PROSITE" id="PS51450">
    <property type="entry name" value="LRR"/>
    <property type="match status" value="1"/>
</dbReference>
<dbReference type="InterPro" id="IPR013210">
    <property type="entry name" value="LRR_N_plant-typ"/>
</dbReference>
<sequence length="870" mass="97557">MLPKLLLLCILVSSFIFTTHSYNKKCLRHQEILLLQLKDELIFYSSLSTNLVRWNESSECCKWYGVECDASGYVVSLQLDGEGIYGGIGDSSSLFKFNYLQKLNLAYNDLNDPIPKGIGNLTYLTHLNLSNAGFVGQVPSEILSLTRLASLDISDIYGNHPSLEQQNLEMIVQNLSELRELYLDGVNITSSDERRKWSHNISPYLPNLTVLSMEFCYLNGSLPKSFWHLHSLSILRLDYNNLSTLSVHDLFTNFPSLAILSLVDCQLKGSIPSSFANLTKLIHVDLGQNFLSGTLYPTLFKGLSNLTFLNLRQNSFFGNIPHSLFALPSLLVLDLTYNQFNGTFRLDTLRSLANLTTLGLSHNSLSVDVGDVNSSSYGSLQLKVLDLASCNLSNFPDFIKKSDLEQLDLSGNRIAGEIPSWIWGTQLEFLNLSSNLLTDIQKPYHIPPSLIFLYLSYNQLRGELHLPIPAESNLNSLDLANNKLSGSIPTSLLNATRLFSLDFSINNLSGSIPPGLLENINVFDVAQNNINGSIPDIISMDCMLTYLELSHNNLEGKIPKSLERCRSLDFMNVRNNNINDTFPCMLLSTLSFLALRFNRFHGELTCQESWSGLRVLDISSNNFGGRLESINFSTRGAMMLNNLTGTYVSQVDITMKGIDLELLHIRKDIAIIDFSHNNFHGEIPNAIGDLNLLFHLNLSHNALYGSIPKSFGQLKVLESLDLSANQLTGQIPMELGELTFIGVLNLSYNKLVGMIPNGRQIQTFPVESFEGNPGLCGLPLNIRCSPTGDNDNGLSPRGHEEKKEIEWEYVSAALGYVVGVGIIVWLLIFCRRFREKYFGKIEEVVEDIFIARDMRRRRARMVARNRARRQ</sequence>
<comment type="similarity">
    <text evidence="2">Belongs to the RLP family.</text>
</comment>
<name>A0A8X8X2Q6_SALSN</name>
<evidence type="ECO:0000256" key="4">
    <source>
        <dbReference type="ARBA" id="ARBA00022614"/>
    </source>
</evidence>
<dbReference type="InterPro" id="IPR003591">
    <property type="entry name" value="Leu-rich_rpt_typical-subtyp"/>
</dbReference>
<dbReference type="FunFam" id="3.80.10.10:FF:000041">
    <property type="entry name" value="LRR receptor-like serine/threonine-protein kinase ERECTA"/>
    <property type="match status" value="1"/>
</dbReference>
<proteinExistence type="inferred from homology"/>
<dbReference type="EMBL" id="PNBA02000013">
    <property type="protein sequence ID" value="KAG6404598.1"/>
    <property type="molecule type" value="Genomic_DNA"/>
</dbReference>
<dbReference type="Proteomes" id="UP000298416">
    <property type="component" value="Unassembled WGS sequence"/>
</dbReference>
<evidence type="ECO:0000256" key="7">
    <source>
        <dbReference type="ARBA" id="ARBA00022737"/>
    </source>
</evidence>
<dbReference type="Pfam" id="PF00560">
    <property type="entry name" value="LRR_1"/>
    <property type="match status" value="8"/>
</dbReference>
<evidence type="ECO:0000256" key="2">
    <source>
        <dbReference type="ARBA" id="ARBA00009592"/>
    </source>
</evidence>
<dbReference type="SMART" id="SM00369">
    <property type="entry name" value="LRR_TYP"/>
    <property type="match status" value="7"/>
</dbReference>
<keyword evidence="8 11" id="KW-1133">Transmembrane helix</keyword>
<evidence type="ECO:0000313" key="14">
    <source>
        <dbReference type="EMBL" id="KAG6404598.1"/>
    </source>
</evidence>
<evidence type="ECO:0000313" key="15">
    <source>
        <dbReference type="Proteomes" id="UP000298416"/>
    </source>
</evidence>
<evidence type="ECO:0000256" key="5">
    <source>
        <dbReference type="ARBA" id="ARBA00022692"/>
    </source>
</evidence>
<feature type="domain" description="Leucine-rich repeat-containing N-terminal plant-type" evidence="13">
    <location>
        <begin position="33"/>
        <end position="69"/>
    </location>
</feature>
<keyword evidence="3" id="KW-1003">Cell membrane</keyword>